<comment type="caution">
    <text evidence="1">The sequence shown here is derived from an EMBL/GenBank/DDBJ whole genome shotgun (WGS) entry which is preliminary data.</text>
</comment>
<evidence type="ECO:0008006" key="2">
    <source>
        <dbReference type="Google" id="ProtNLM"/>
    </source>
</evidence>
<organism evidence="1">
    <name type="scientific">marine sediment metagenome</name>
    <dbReference type="NCBI Taxonomy" id="412755"/>
    <lineage>
        <taxon>unclassified sequences</taxon>
        <taxon>metagenomes</taxon>
        <taxon>ecological metagenomes</taxon>
    </lineage>
</organism>
<proteinExistence type="predicted"/>
<sequence>MKRRSPYKRYRIETINRSEVTKDSEERWRLVSQEGNTIFRIWILGIVTEKYDGENQYIGLKVEDGSGVVRVKSWDGKLESINKWDKVEILGQIQISEQDESIDVFITPDIVELIADDNWNLYHRLKIVQNQNLNTNIQVRSAKVEGIDLGVASLED</sequence>
<dbReference type="AlphaFoldDB" id="X1AAH9"/>
<name>X1AAH9_9ZZZZ</name>
<feature type="non-terminal residue" evidence="1">
    <location>
        <position position="156"/>
    </location>
</feature>
<gene>
    <name evidence="1" type="ORF">S01H4_31233</name>
</gene>
<protein>
    <recommendedName>
        <fullName evidence="2">OB domain-containing protein</fullName>
    </recommendedName>
</protein>
<dbReference type="EMBL" id="BART01016204">
    <property type="protein sequence ID" value="GAG78779.1"/>
    <property type="molecule type" value="Genomic_DNA"/>
</dbReference>
<dbReference type="Gene3D" id="2.40.50.140">
    <property type="entry name" value="Nucleic acid-binding proteins"/>
    <property type="match status" value="1"/>
</dbReference>
<evidence type="ECO:0000313" key="1">
    <source>
        <dbReference type="EMBL" id="GAG78779.1"/>
    </source>
</evidence>
<accession>X1AAH9</accession>
<dbReference type="InterPro" id="IPR012340">
    <property type="entry name" value="NA-bd_OB-fold"/>
</dbReference>
<reference evidence="1" key="1">
    <citation type="journal article" date="2014" name="Front. Microbiol.">
        <title>High frequency of phylogenetically diverse reductive dehalogenase-homologous genes in deep subseafloor sedimentary metagenomes.</title>
        <authorList>
            <person name="Kawai M."/>
            <person name="Futagami T."/>
            <person name="Toyoda A."/>
            <person name="Takaki Y."/>
            <person name="Nishi S."/>
            <person name="Hori S."/>
            <person name="Arai W."/>
            <person name="Tsubouchi T."/>
            <person name="Morono Y."/>
            <person name="Uchiyama I."/>
            <person name="Ito T."/>
            <person name="Fujiyama A."/>
            <person name="Inagaki F."/>
            <person name="Takami H."/>
        </authorList>
    </citation>
    <scope>NUCLEOTIDE SEQUENCE</scope>
    <source>
        <strain evidence="1">Expedition CK06-06</strain>
    </source>
</reference>